<keyword evidence="8 23" id="KW-0274">FAD</keyword>
<evidence type="ECO:0000313" key="27">
    <source>
        <dbReference type="Ensembl" id="ENSLLEP00000045804.1"/>
    </source>
</evidence>
<gene>
    <name evidence="27" type="primary">ACADM</name>
</gene>
<dbReference type="InterPro" id="IPR013786">
    <property type="entry name" value="AcylCoA_DH/ox_N"/>
</dbReference>
<dbReference type="InterPro" id="IPR036250">
    <property type="entry name" value="AcylCo_DH-like_C"/>
</dbReference>
<evidence type="ECO:0000256" key="20">
    <source>
        <dbReference type="ARBA" id="ARBA00048877"/>
    </source>
</evidence>
<comment type="catalytic activity">
    <reaction evidence="19">
        <text>pentanoyl-CoA + oxidized [electron-transfer flavoprotein] + H(+) = (2E)-pentenoyl-CoA + reduced [electron-transfer flavoprotein]</text>
        <dbReference type="Rhea" id="RHEA:43456"/>
        <dbReference type="Rhea" id="RHEA-COMP:10685"/>
        <dbReference type="Rhea" id="RHEA-COMP:10686"/>
        <dbReference type="ChEBI" id="CHEBI:15378"/>
        <dbReference type="ChEBI" id="CHEBI:57389"/>
        <dbReference type="ChEBI" id="CHEBI:57692"/>
        <dbReference type="ChEBI" id="CHEBI:58307"/>
        <dbReference type="ChEBI" id="CHEBI:86160"/>
    </reaction>
    <physiologicalReaction direction="left-to-right" evidence="19">
        <dbReference type="Rhea" id="RHEA:43457"/>
    </physiologicalReaction>
</comment>
<feature type="domain" description="Acyl-CoA oxidase/dehydrogenase middle" evidence="25">
    <location>
        <begin position="161"/>
        <end position="259"/>
    </location>
</feature>
<dbReference type="Ensembl" id="ENSLLET00000047634.1">
    <property type="protein sequence ID" value="ENSLLEP00000045804.1"/>
    <property type="gene ID" value="ENSLLEG00000029026.1"/>
</dbReference>
<dbReference type="SUPFAM" id="SSF56645">
    <property type="entry name" value="Acyl-CoA dehydrogenase NM domain-like"/>
    <property type="match status" value="1"/>
</dbReference>
<comment type="catalytic activity">
    <reaction evidence="18">
        <text>a medium-chain 2,3-saturated fatty acyl-CoA + oxidized [electron-transfer flavoprotein] + H(+) = a medium-chain (2E)-enoyl-CoA + reduced [electron-transfer flavoprotein]</text>
        <dbReference type="Rhea" id="RHEA:14477"/>
        <dbReference type="Rhea" id="RHEA-COMP:10685"/>
        <dbReference type="Rhea" id="RHEA-COMP:10686"/>
        <dbReference type="ChEBI" id="CHEBI:15378"/>
        <dbReference type="ChEBI" id="CHEBI:57692"/>
        <dbReference type="ChEBI" id="CHEBI:58307"/>
        <dbReference type="ChEBI" id="CHEBI:83723"/>
        <dbReference type="ChEBI" id="CHEBI:83726"/>
        <dbReference type="EC" id="1.3.8.7"/>
    </reaction>
    <physiologicalReaction direction="left-to-right" evidence="18">
        <dbReference type="Rhea" id="RHEA:14478"/>
    </physiologicalReaction>
</comment>
<keyword evidence="12" id="KW-0443">Lipid metabolism</keyword>
<dbReference type="Gene3D" id="1.20.140.10">
    <property type="entry name" value="Butyryl-CoA Dehydrogenase, subunit A, domain 3"/>
    <property type="match status" value="1"/>
</dbReference>
<evidence type="ECO:0000259" key="24">
    <source>
        <dbReference type="Pfam" id="PF00441"/>
    </source>
</evidence>
<dbReference type="Gene3D" id="2.40.110.10">
    <property type="entry name" value="Butyryl-CoA Dehydrogenase, subunit A, domain 2"/>
    <property type="match status" value="1"/>
</dbReference>
<evidence type="ECO:0000256" key="19">
    <source>
        <dbReference type="ARBA" id="ARBA00048499"/>
    </source>
</evidence>
<dbReference type="FunFam" id="1.20.140.10:FF:000011">
    <property type="entry name" value="Medium-chain specific acyl-CoA dehydrogenase, mitochondrial"/>
    <property type="match status" value="1"/>
</dbReference>
<comment type="catalytic activity">
    <reaction evidence="20">
        <text>octanoyl-CoA + oxidized [electron-transfer flavoprotein] + H(+) = (2E)-octenoyl-CoA + reduced [electron-transfer flavoprotein]</text>
        <dbReference type="Rhea" id="RHEA:48180"/>
        <dbReference type="Rhea" id="RHEA-COMP:10685"/>
        <dbReference type="Rhea" id="RHEA-COMP:10686"/>
        <dbReference type="ChEBI" id="CHEBI:15378"/>
        <dbReference type="ChEBI" id="CHEBI:57386"/>
        <dbReference type="ChEBI" id="CHEBI:57692"/>
        <dbReference type="ChEBI" id="CHEBI:58307"/>
        <dbReference type="ChEBI" id="CHEBI:62242"/>
    </reaction>
    <physiologicalReaction direction="left-to-right" evidence="20">
        <dbReference type="Rhea" id="RHEA:48181"/>
    </physiologicalReaction>
</comment>
<dbReference type="PANTHER" id="PTHR48083:SF2">
    <property type="entry name" value="MEDIUM-CHAIN SPECIFIC ACYL-COA DEHYDROGENASE, MITOCHONDRIAL"/>
    <property type="match status" value="1"/>
</dbReference>
<dbReference type="PANTHER" id="PTHR48083">
    <property type="entry name" value="MEDIUM-CHAIN SPECIFIC ACYL-COA DEHYDROGENASE, MITOCHONDRIAL-RELATED"/>
    <property type="match status" value="1"/>
</dbReference>
<name>A0A8C5WKT5_9ANUR</name>
<evidence type="ECO:0000313" key="28">
    <source>
        <dbReference type="Proteomes" id="UP000694569"/>
    </source>
</evidence>
<evidence type="ECO:0000256" key="7">
    <source>
        <dbReference type="ARBA" id="ARBA00022630"/>
    </source>
</evidence>
<dbReference type="InterPro" id="IPR009075">
    <property type="entry name" value="AcylCo_DH/oxidase_C"/>
</dbReference>
<dbReference type="InterPro" id="IPR037069">
    <property type="entry name" value="AcylCoA_DH/ox_N_sf"/>
</dbReference>
<accession>A0A8C5WKT5</accession>
<dbReference type="Pfam" id="PF00441">
    <property type="entry name" value="Acyl-CoA_dh_1"/>
    <property type="match status" value="1"/>
</dbReference>
<evidence type="ECO:0000256" key="18">
    <source>
        <dbReference type="ARBA" id="ARBA00048063"/>
    </source>
</evidence>
<reference evidence="27" key="1">
    <citation type="submission" date="2025-08" db="UniProtKB">
        <authorList>
            <consortium name="Ensembl"/>
        </authorList>
    </citation>
    <scope>IDENTIFICATION</scope>
</reference>
<dbReference type="InterPro" id="IPR046373">
    <property type="entry name" value="Acyl-CoA_Oxase/DH_mid-dom_sf"/>
</dbReference>
<dbReference type="Proteomes" id="UP000694569">
    <property type="component" value="Unplaced"/>
</dbReference>
<evidence type="ECO:0000256" key="5">
    <source>
        <dbReference type="ARBA" id="ARBA00012033"/>
    </source>
</evidence>
<dbReference type="GO" id="GO:0033539">
    <property type="term" value="P:fatty acid beta-oxidation using acyl-CoA dehydrogenase"/>
    <property type="evidence" value="ECO:0007669"/>
    <property type="project" value="UniProtKB-ARBA"/>
</dbReference>
<dbReference type="InterPro" id="IPR006091">
    <property type="entry name" value="Acyl-CoA_Oxase/DH_mid-dom"/>
</dbReference>
<evidence type="ECO:0000256" key="13">
    <source>
        <dbReference type="ARBA" id="ARBA00023128"/>
    </source>
</evidence>
<evidence type="ECO:0000256" key="10">
    <source>
        <dbReference type="ARBA" id="ARBA00022946"/>
    </source>
</evidence>
<keyword evidence="11 23" id="KW-0560">Oxidoreductase</keyword>
<dbReference type="EC" id="1.3.8.7" evidence="5"/>
<evidence type="ECO:0000256" key="11">
    <source>
        <dbReference type="ARBA" id="ARBA00023002"/>
    </source>
</evidence>
<evidence type="ECO:0000256" key="9">
    <source>
        <dbReference type="ARBA" id="ARBA00022832"/>
    </source>
</evidence>
<evidence type="ECO:0000256" key="16">
    <source>
        <dbReference type="ARBA" id="ARBA00047893"/>
    </source>
</evidence>
<sequence>MSALRARKILQHISWCGWRTPTLSTVPHATTPFSSSAGQGCSFELTEQQKALQATARKFAQDEVVPVAALYDKTGKYPTPIIKRAWELGLMNVYIPKHLGGRGLGIFDTCIISEEIGYGCTGIQTAIIANVLGQVPLLLAGNEAQQKKYLGGSANEPLISAFCYTELGAGSDVAGLKTRAEKKGNEYIINGQKMWITNGGEAKWYCVMARTDPDPKAGKGKAFTLFIVDANTPGVQVGRKELNMGQRCSDTRGITFEDVRVPAENVLLGEGSGFKVSMDTFDYTRPAHQAIAFLLAEMAMKVELARLACQRAAWEVDTGTRKTYYVSIAKAFTGDVAHEVASDAVLIFGGKGFNTEYPVEKLLRDAKIYQIYEGTSHIQKLMIARDHFSRYKK</sequence>
<dbReference type="GO" id="GO:0070991">
    <property type="term" value="F:medium-chain fatty acyl-CoA dehydrogenase activity"/>
    <property type="evidence" value="ECO:0007669"/>
    <property type="project" value="UniProtKB-EC"/>
</dbReference>
<dbReference type="GO" id="GO:0005759">
    <property type="term" value="C:mitochondrial matrix"/>
    <property type="evidence" value="ECO:0007669"/>
    <property type="project" value="UniProtKB-SubCell"/>
</dbReference>
<evidence type="ECO:0000256" key="23">
    <source>
        <dbReference type="RuleBase" id="RU362125"/>
    </source>
</evidence>
<dbReference type="Gene3D" id="1.10.540.10">
    <property type="entry name" value="Acyl-CoA dehydrogenase/oxidase, N-terminal domain"/>
    <property type="match status" value="1"/>
</dbReference>
<dbReference type="GeneTree" id="ENSGT00940000158429"/>
<evidence type="ECO:0000256" key="12">
    <source>
        <dbReference type="ARBA" id="ARBA00023098"/>
    </source>
</evidence>
<keyword evidence="10" id="KW-0809">Transit peptide</keyword>
<dbReference type="FunFam" id="1.10.540.10:FF:000010">
    <property type="entry name" value="Medium-chain specific acyl-CoA dehydrogenase, mitochondrial"/>
    <property type="match status" value="1"/>
</dbReference>
<evidence type="ECO:0000256" key="22">
    <source>
        <dbReference type="ARBA" id="ARBA00049192"/>
    </source>
</evidence>
<comment type="catalytic activity">
    <reaction evidence="17">
        <text>oxidized [electron-transfer flavoprotein] + hexadecanoyl-CoA + H(+) = (2E)-hexadecenoyl-CoA + reduced [electron-transfer flavoprotein]</text>
        <dbReference type="Rhea" id="RHEA:43448"/>
        <dbReference type="Rhea" id="RHEA-COMP:10685"/>
        <dbReference type="Rhea" id="RHEA-COMP:10686"/>
        <dbReference type="ChEBI" id="CHEBI:15378"/>
        <dbReference type="ChEBI" id="CHEBI:57379"/>
        <dbReference type="ChEBI" id="CHEBI:57692"/>
        <dbReference type="ChEBI" id="CHEBI:58307"/>
        <dbReference type="ChEBI" id="CHEBI:61526"/>
    </reaction>
    <physiologicalReaction direction="left-to-right" evidence="17">
        <dbReference type="Rhea" id="RHEA:43449"/>
    </physiologicalReaction>
</comment>
<dbReference type="OrthoDB" id="434771at2759"/>
<dbReference type="AlphaFoldDB" id="A0A8C5WKT5"/>
<dbReference type="InterPro" id="IPR050741">
    <property type="entry name" value="Acyl-CoA_dehydrogenase"/>
</dbReference>
<comment type="catalytic activity">
    <reaction evidence="15">
        <text>decanoyl-CoA + oxidized [electron-transfer flavoprotein] + H(+) = (2E)-decenoyl-CoA + reduced [electron-transfer flavoprotein]</text>
        <dbReference type="Rhea" id="RHEA:48176"/>
        <dbReference type="Rhea" id="RHEA-COMP:10685"/>
        <dbReference type="Rhea" id="RHEA-COMP:10686"/>
        <dbReference type="ChEBI" id="CHEBI:15378"/>
        <dbReference type="ChEBI" id="CHEBI:57692"/>
        <dbReference type="ChEBI" id="CHEBI:58307"/>
        <dbReference type="ChEBI" id="CHEBI:61406"/>
        <dbReference type="ChEBI" id="CHEBI:61430"/>
    </reaction>
    <physiologicalReaction direction="left-to-right" evidence="15">
        <dbReference type="Rhea" id="RHEA:48177"/>
    </physiologicalReaction>
</comment>
<comment type="catalytic activity">
    <reaction evidence="16">
        <text>dodecanoyl-CoA + oxidized [electron-transfer flavoprotein] + H(+) = (2E)-dodecenoyl-CoA + reduced [electron-transfer flavoprotein]</text>
        <dbReference type="Rhea" id="RHEA:47296"/>
        <dbReference type="Rhea" id="RHEA-COMP:10685"/>
        <dbReference type="Rhea" id="RHEA-COMP:10686"/>
        <dbReference type="ChEBI" id="CHEBI:15378"/>
        <dbReference type="ChEBI" id="CHEBI:57330"/>
        <dbReference type="ChEBI" id="CHEBI:57375"/>
        <dbReference type="ChEBI" id="CHEBI:57692"/>
        <dbReference type="ChEBI" id="CHEBI:58307"/>
    </reaction>
    <physiologicalReaction direction="left-to-right" evidence="16">
        <dbReference type="Rhea" id="RHEA:47297"/>
    </physiologicalReaction>
</comment>
<comment type="pathway">
    <text evidence="3">Lipid metabolism; mitochondrial fatty acid beta-oxidation.</text>
</comment>
<comment type="subcellular location">
    <subcellularLocation>
        <location evidence="2">Mitochondrion matrix</location>
    </subcellularLocation>
</comment>
<feature type="domain" description="Acyl-CoA dehydrogenase/oxidase C-terminal" evidence="24">
    <location>
        <begin position="287"/>
        <end position="385"/>
    </location>
</feature>
<evidence type="ECO:0000256" key="8">
    <source>
        <dbReference type="ARBA" id="ARBA00022827"/>
    </source>
</evidence>
<keyword evidence="28" id="KW-1185">Reference proteome</keyword>
<comment type="catalytic activity">
    <reaction evidence="22">
        <text>hexanoyl-CoA + oxidized [electron-transfer flavoprotein] + H(+) = (2E)-hexenoyl-CoA + reduced [electron-transfer flavoprotein]</text>
        <dbReference type="Rhea" id="RHEA:43464"/>
        <dbReference type="Rhea" id="RHEA-COMP:10685"/>
        <dbReference type="Rhea" id="RHEA-COMP:10686"/>
        <dbReference type="ChEBI" id="CHEBI:15378"/>
        <dbReference type="ChEBI" id="CHEBI:57692"/>
        <dbReference type="ChEBI" id="CHEBI:58307"/>
        <dbReference type="ChEBI" id="CHEBI:62077"/>
        <dbReference type="ChEBI" id="CHEBI:62620"/>
    </reaction>
    <physiologicalReaction direction="left-to-right" evidence="22">
        <dbReference type="Rhea" id="RHEA:43465"/>
    </physiologicalReaction>
</comment>
<keyword evidence="7 23" id="KW-0285">Flavoprotein</keyword>
<evidence type="ECO:0000259" key="25">
    <source>
        <dbReference type="Pfam" id="PF02770"/>
    </source>
</evidence>
<keyword evidence="9" id="KW-0276">Fatty acid metabolism</keyword>
<evidence type="ECO:0000256" key="1">
    <source>
        <dbReference type="ARBA" id="ARBA00001974"/>
    </source>
</evidence>
<feature type="domain" description="Acyl-CoA dehydrogenase/oxidase N-terminal" evidence="26">
    <location>
        <begin position="46"/>
        <end position="154"/>
    </location>
</feature>
<evidence type="ECO:0000256" key="2">
    <source>
        <dbReference type="ARBA" id="ARBA00004305"/>
    </source>
</evidence>
<dbReference type="InterPro" id="IPR009100">
    <property type="entry name" value="AcylCoA_DH/oxidase_NM_dom_sf"/>
</dbReference>
<dbReference type="FunFam" id="2.40.110.10:FF:000007">
    <property type="entry name" value="Medium-chain specific acyl-CoA dehydrogenase, mitochondrial"/>
    <property type="match status" value="1"/>
</dbReference>
<dbReference type="GO" id="GO:0050660">
    <property type="term" value="F:flavin adenine dinucleotide binding"/>
    <property type="evidence" value="ECO:0007669"/>
    <property type="project" value="InterPro"/>
</dbReference>
<dbReference type="Pfam" id="PF02771">
    <property type="entry name" value="Acyl-CoA_dh_N"/>
    <property type="match status" value="1"/>
</dbReference>
<evidence type="ECO:0000259" key="26">
    <source>
        <dbReference type="Pfam" id="PF02771"/>
    </source>
</evidence>
<organism evidence="27 28">
    <name type="scientific">Leptobrachium leishanense</name>
    <name type="common">Leishan spiny toad</name>
    <dbReference type="NCBI Taxonomy" id="445787"/>
    <lineage>
        <taxon>Eukaryota</taxon>
        <taxon>Metazoa</taxon>
        <taxon>Chordata</taxon>
        <taxon>Craniata</taxon>
        <taxon>Vertebrata</taxon>
        <taxon>Euteleostomi</taxon>
        <taxon>Amphibia</taxon>
        <taxon>Batrachia</taxon>
        <taxon>Anura</taxon>
        <taxon>Pelobatoidea</taxon>
        <taxon>Megophryidae</taxon>
        <taxon>Leptobrachium</taxon>
    </lineage>
</organism>
<keyword evidence="13" id="KW-0496">Mitochondrion</keyword>
<reference evidence="27" key="2">
    <citation type="submission" date="2025-09" db="UniProtKB">
        <authorList>
            <consortium name="Ensembl"/>
        </authorList>
    </citation>
    <scope>IDENTIFICATION</scope>
</reference>
<evidence type="ECO:0000256" key="21">
    <source>
        <dbReference type="ARBA" id="ARBA00049038"/>
    </source>
</evidence>
<evidence type="ECO:0000256" key="17">
    <source>
        <dbReference type="ARBA" id="ARBA00047916"/>
    </source>
</evidence>
<comment type="cofactor">
    <cofactor evidence="1 23">
        <name>FAD</name>
        <dbReference type="ChEBI" id="CHEBI:57692"/>
    </cofactor>
</comment>
<protein>
    <recommendedName>
        <fullName evidence="6">Medium-chain specific acyl-CoA dehydrogenase, mitochondrial</fullName>
        <ecNumber evidence="5">1.3.8.7</ecNumber>
    </recommendedName>
</protein>
<comment type="catalytic activity">
    <reaction evidence="21">
        <text>tetradecanoyl-CoA + oxidized [electron-transfer flavoprotein] + H(+) = (2E)-tetradecenoyl-CoA + reduced [electron-transfer flavoprotein]</text>
        <dbReference type="Rhea" id="RHEA:47316"/>
        <dbReference type="Rhea" id="RHEA-COMP:10685"/>
        <dbReference type="Rhea" id="RHEA-COMP:10686"/>
        <dbReference type="ChEBI" id="CHEBI:15378"/>
        <dbReference type="ChEBI" id="CHEBI:57385"/>
        <dbReference type="ChEBI" id="CHEBI:57692"/>
        <dbReference type="ChEBI" id="CHEBI:58307"/>
        <dbReference type="ChEBI" id="CHEBI:61405"/>
    </reaction>
    <physiologicalReaction direction="left-to-right" evidence="21">
        <dbReference type="Rhea" id="RHEA:47317"/>
    </physiologicalReaction>
</comment>
<dbReference type="SUPFAM" id="SSF47203">
    <property type="entry name" value="Acyl-CoA dehydrogenase C-terminal domain-like"/>
    <property type="match status" value="1"/>
</dbReference>
<evidence type="ECO:0000256" key="14">
    <source>
        <dbReference type="ARBA" id="ARBA00045900"/>
    </source>
</evidence>
<evidence type="ECO:0000256" key="3">
    <source>
        <dbReference type="ARBA" id="ARBA00005198"/>
    </source>
</evidence>
<comment type="similarity">
    <text evidence="4 23">Belongs to the acyl-CoA dehydrogenase family.</text>
</comment>
<evidence type="ECO:0000256" key="6">
    <source>
        <dbReference type="ARBA" id="ARBA00019125"/>
    </source>
</evidence>
<dbReference type="Pfam" id="PF02770">
    <property type="entry name" value="Acyl-CoA_dh_M"/>
    <property type="match status" value="1"/>
</dbReference>
<dbReference type="GO" id="GO:0051793">
    <property type="term" value="P:medium-chain fatty acid catabolic process"/>
    <property type="evidence" value="ECO:0007669"/>
    <property type="project" value="TreeGrafter"/>
</dbReference>
<proteinExistence type="inferred from homology"/>
<evidence type="ECO:0000256" key="15">
    <source>
        <dbReference type="ARBA" id="ARBA00047546"/>
    </source>
</evidence>
<comment type="function">
    <text evidence="14">Medium-chain specific acyl-CoA dehydrogenase is one of the acyl-CoA dehydrogenases that catalyze the first step of mitochondrial fatty acid beta-oxidation, an aerobic process breaking down fatty acids into acetyl-CoA and allowing the production of energy from fats. The first step of fatty acid beta-oxidation consists in the removal of one hydrogen from C-2 and C-3 of the straight-chain fatty acyl-CoA thioester, resulting in the formation of trans-2-enoyl-CoA. Electron transfer flavoprotein (ETF) is the electron acceptor that transfers electrons to the main mitochondrial respiratory chain via ETF-ubiquinone oxidoreductase (ETF dehydrogenase). Among the different mitochondrial acyl-CoA dehydrogenases, medium-chain specific acyl-CoA dehydrogenase acts specifically on acyl-CoAs with saturated 6 to 12 carbons long primary chains.</text>
</comment>
<evidence type="ECO:0000256" key="4">
    <source>
        <dbReference type="ARBA" id="ARBA00009347"/>
    </source>
</evidence>